<evidence type="ECO:0000313" key="3">
    <source>
        <dbReference type="EMBL" id="RNA23499.1"/>
    </source>
</evidence>
<evidence type="ECO:0000259" key="2">
    <source>
        <dbReference type="PROSITE" id="PS50966"/>
    </source>
</evidence>
<dbReference type="EMBL" id="REGN01003276">
    <property type="protein sequence ID" value="RNA23499.1"/>
    <property type="molecule type" value="Genomic_DNA"/>
</dbReference>
<feature type="domain" description="SWIM-type" evidence="2">
    <location>
        <begin position="50"/>
        <end position="81"/>
    </location>
</feature>
<dbReference type="OrthoDB" id="10383408at2759"/>
<gene>
    <name evidence="3" type="ORF">BpHYR1_005366</name>
</gene>
<organism evidence="3 4">
    <name type="scientific">Brachionus plicatilis</name>
    <name type="common">Marine rotifer</name>
    <name type="synonym">Brachionus muelleri</name>
    <dbReference type="NCBI Taxonomy" id="10195"/>
    <lineage>
        <taxon>Eukaryota</taxon>
        <taxon>Metazoa</taxon>
        <taxon>Spiralia</taxon>
        <taxon>Gnathifera</taxon>
        <taxon>Rotifera</taxon>
        <taxon>Eurotatoria</taxon>
        <taxon>Monogononta</taxon>
        <taxon>Pseudotrocha</taxon>
        <taxon>Ploima</taxon>
        <taxon>Brachionidae</taxon>
        <taxon>Brachionus</taxon>
    </lineage>
</organism>
<protein>
    <recommendedName>
        <fullName evidence="2">SWIM-type domain-containing protein</fullName>
    </recommendedName>
</protein>
<evidence type="ECO:0000256" key="1">
    <source>
        <dbReference type="PROSITE-ProRule" id="PRU00325"/>
    </source>
</evidence>
<dbReference type="AlphaFoldDB" id="A0A3M7RJ45"/>
<keyword evidence="1" id="KW-0862">Zinc</keyword>
<sequence>MVTRWKLTNLCNAPKFIRVIIVDANNIQEKVSVKKLDKDIFQLTVNRAKYRVNVSDLSCECRTYHDRSTCEHLVFISHHLGLSLGYYKPASKFETLKKRGRPRLAKNALKKN</sequence>
<evidence type="ECO:0000313" key="4">
    <source>
        <dbReference type="Proteomes" id="UP000276133"/>
    </source>
</evidence>
<keyword evidence="1" id="KW-0479">Metal-binding</keyword>
<dbReference type="Proteomes" id="UP000276133">
    <property type="component" value="Unassembled WGS sequence"/>
</dbReference>
<comment type="caution">
    <text evidence="3">The sequence shown here is derived from an EMBL/GenBank/DDBJ whole genome shotgun (WGS) entry which is preliminary data.</text>
</comment>
<dbReference type="InterPro" id="IPR007527">
    <property type="entry name" value="Znf_SWIM"/>
</dbReference>
<reference evidence="3 4" key="1">
    <citation type="journal article" date="2018" name="Sci. Rep.">
        <title>Genomic signatures of local adaptation to the degree of environmental predictability in rotifers.</title>
        <authorList>
            <person name="Franch-Gras L."/>
            <person name="Hahn C."/>
            <person name="Garcia-Roger E.M."/>
            <person name="Carmona M.J."/>
            <person name="Serra M."/>
            <person name="Gomez A."/>
        </authorList>
    </citation>
    <scope>NUCLEOTIDE SEQUENCE [LARGE SCALE GENOMIC DNA]</scope>
    <source>
        <strain evidence="3">HYR1</strain>
    </source>
</reference>
<proteinExistence type="predicted"/>
<dbReference type="GO" id="GO:0008270">
    <property type="term" value="F:zinc ion binding"/>
    <property type="evidence" value="ECO:0007669"/>
    <property type="project" value="UniProtKB-KW"/>
</dbReference>
<keyword evidence="1" id="KW-0863">Zinc-finger</keyword>
<name>A0A3M7RJ45_BRAPC</name>
<dbReference type="PROSITE" id="PS50966">
    <property type="entry name" value="ZF_SWIM"/>
    <property type="match status" value="1"/>
</dbReference>
<accession>A0A3M7RJ45</accession>
<keyword evidence="4" id="KW-1185">Reference proteome</keyword>